<keyword evidence="1" id="KW-0547">Nucleotide-binding</keyword>
<feature type="domain" description="PhoH-like protein" evidence="3">
    <location>
        <begin position="6"/>
        <end position="229"/>
    </location>
</feature>
<dbReference type="Proteomes" id="UP000224963">
    <property type="component" value="Segment"/>
</dbReference>
<keyword evidence="2" id="KW-0067">ATP-binding</keyword>
<dbReference type="Gene3D" id="3.40.50.300">
    <property type="entry name" value="P-loop containing nucleotide triphosphate hydrolases"/>
    <property type="match status" value="1"/>
</dbReference>
<evidence type="ECO:0000259" key="3">
    <source>
        <dbReference type="Pfam" id="PF02562"/>
    </source>
</evidence>
<dbReference type="GO" id="GO:0005524">
    <property type="term" value="F:ATP binding"/>
    <property type="evidence" value="ECO:0007669"/>
    <property type="project" value="UniProtKB-KW"/>
</dbReference>
<reference evidence="4 5" key="1">
    <citation type="journal article" date="2016" name="FEMS Microbiol. Lett.">
        <title>Characterization of LysPBC4, a novel Bacillus cereus-specific endolysin of bacteriophage PBC4.</title>
        <authorList>
            <person name="Na H."/>
            <person name="Kong M."/>
            <person name="Ryu S."/>
        </authorList>
    </citation>
    <scope>NUCLEOTIDE SEQUENCE [LARGE SCALE GENOMIC DNA]</scope>
</reference>
<evidence type="ECO:0000256" key="2">
    <source>
        <dbReference type="ARBA" id="ARBA00022840"/>
    </source>
</evidence>
<dbReference type="PANTHER" id="PTHR30473">
    <property type="entry name" value="PROTEIN PHOH"/>
    <property type="match status" value="1"/>
</dbReference>
<name>A0A1D6X895_9CAUD</name>
<evidence type="ECO:0000313" key="5">
    <source>
        <dbReference type="Proteomes" id="UP000224963"/>
    </source>
</evidence>
<sequence length="246" mass="28112">MSFWGIVGKDARQKAALRVLNNEKPFTVLTGEAGTGKSLLAQAVGLHNMFEKKMFRKMIYTRLQVQMGKDLGYLTGDANDKTLPFMLPFLDNLEVMSDKEGAKNIKDYIFFGEESGVKGSSKKQIFFDPIQTMRGSTKHDTYVMIDEAQNIDNATMHGITTRIGSGSKYIIMGNFSQIDDKSLRRSENNGFYTFLNGLYKHDPNKEYFDHIHLTEVQRHPVIKIIETIFKEDTMNPIFEELEMRGL</sequence>
<dbReference type="EMBL" id="KT070866">
    <property type="protein sequence ID" value="AKQ08244.1"/>
    <property type="molecule type" value="Genomic_DNA"/>
</dbReference>
<accession>A0A1D6X895</accession>
<evidence type="ECO:0000256" key="1">
    <source>
        <dbReference type="ARBA" id="ARBA00022741"/>
    </source>
</evidence>
<dbReference type="Pfam" id="PF02562">
    <property type="entry name" value="PhoH"/>
    <property type="match status" value="1"/>
</dbReference>
<evidence type="ECO:0000313" key="4">
    <source>
        <dbReference type="EMBL" id="AKQ08244.1"/>
    </source>
</evidence>
<dbReference type="SUPFAM" id="SSF52540">
    <property type="entry name" value="P-loop containing nucleoside triphosphate hydrolases"/>
    <property type="match status" value="1"/>
</dbReference>
<dbReference type="InterPro" id="IPR051451">
    <property type="entry name" value="PhoH2-like"/>
</dbReference>
<organism evidence="4 5">
    <name type="scientific">Bacillus phage PBC4</name>
    <dbReference type="NCBI Taxonomy" id="1675028"/>
    <lineage>
        <taxon>Viruses</taxon>
        <taxon>Duplodnaviria</taxon>
        <taxon>Heunggongvirae</taxon>
        <taxon>Uroviricota</taxon>
        <taxon>Caudoviricetes</taxon>
        <taxon>Sejongvirinae</taxon>
        <taxon>Yihwangvirus</taxon>
        <taxon>Yihwangvirus PBC4</taxon>
    </lineage>
</organism>
<keyword evidence="5" id="KW-1185">Reference proteome</keyword>
<dbReference type="PANTHER" id="PTHR30473:SF2">
    <property type="entry name" value="PIN DOMAIN-CONTAINING PROTEIN"/>
    <property type="match status" value="1"/>
</dbReference>
<gene>
    <name evidence="4" type="ORF">PBC4_052</name>
</gene>
<dbReference type="InterPro" id="IPR003714">
    <property type="entry name" value="PhoH"/>
</dbReference>
<dbReference type="InterPro" id="IPR027417">
    <property type="entry name" value="P-loop_NTPase"/>
</dbReference>
<protein>
    <submittedName>
        <fullName evidence="4">PhoH-like protein</fullName>
    </submittedName>
</protein>
<proteinExistence type="predicted"/>